<name>A0A178LJH4_9PSED</name>
<evidence type="ECO:0000313" key="2">
    <source>
        <dbReference type="EMBL" id="OAN31141.1"/>
    </source>
</evidence>
<gene>
    <name evidence="2" type="ORF">A4V15_14125</name>
</gene>
<dbReference type="EMBL" id="LWCR01000006">
    <property type="protein sequence ID" value="OAN31141.1"/>
    <property type="molecule type" value="Genomic_DNA"/>
</dbReference>
<dbReference type="RefSeq" id="WP_064307276.1">
    <property type="nucleotide sequence ID" value="NZ_LWCR01000006.1"/>
</dbReference>
<evidence type="ECO:0000313" key="3">
    <source>
        <dbReference type="Proteomes" id="UP000078356"/>
    </source>
</evidence>
<accession>A0A178LJH4</accession>
<comment type="caution">
    <text evidence="2">The sequence shown here is derived from an EMBL/GenBank/DDBJ whole genome shotgun (WGS) entry which is preliminary data.</text>
</comment>
<reference evidence="2 3" key="1">
    <citation type="submission" date="2016-04" db="EMBL/GenBank/DDBJ databases">
        <title>Draft Genome Sequences of Staphylococcus capitis Strain H36, S. capitis Strain H65, S. cohnii Strain H62, S. hominis Strain H69, Mycobacterium iranicum Strain H39, Plantibacter sp. Strain H53, Pseudomonas oryzihabitans Strain H72, and Microbacterium sp. Strain H83, isolated from residential settings.</title>
        <authorList>
            <person name="Lymperopoulou D."/>
            <person name="Adams R.I."/>
            <person name="Lindow S."/>
            <person name="Coil D.A."/>
            <person name="Jospin G."/>
            <person name="Eisen J.A."/>
        </authorList>
    </citation>
    <scope>NUCLEOTIDE SEQUENCE [LARGE SCALE GENOMIC DNA]</scope>
    <source>
        <strain evidence="2 3">H72</strain>
    </source>
</reference>
<dbReference type="Proteomes" id="UP000078356">
    <property type="component" value="Unassembled WGS sequence"/>
</dbReference>
<organism evidence="2 3">
    <name type="scientific">Pseudomonas oryzihabitans</name>
    <dbReference type="NCBI Taxonomy" id="47885"/>
    <lineage>
        <taxon>Bacteria</taxon>
        <taxon>Pseudomonadati</taxon>
        <taxon>Pseudomonadota</taxon>
        <taxon>Gammaproteobacteria</taxon>
        <taxon>Pseudomonadales</taxon>
        <taxon>Pseudomonadaceae</taxon>
        <taxon>Pseudomonas</taxon>
    </lineage>
</organism>
<dbReference type="OrthoDB" id="7068331at2"/>
<keyword evidence="1" id="KW-0812">Transmembrane</keyword>
<protein>
    <submittedName>
        <fullName evidence="2">Uncharacterized protein</fullName>
    </submittedName>
</protein>
<proteinExistence type="predicted"/>
<sequence length="166" mass="18336">MDYCPLMPMQVEMVSPGPDLIAIVTAFATLLVAAAGAWIAGNQVRAARNALKINLFDRRFAVYQCASRTLLSINSTGIATPDMQAEFLQGTSGARWIFDDDVHALLNTEIFDLMIELNNADGMMISARDRADRSNWRAIALDLKKQALPMHARLNILCGPYLKLSH</sequence>
<keyword evidence="1" id="KW-0472">Membrane</keyword>
<keyword evidence="1" id="KW-1133">Transmembrane helix</keyword>
<evidence type="ECO:0000256" key="1">
    <source>
        <dbReference type="SAM" id="Phobius"/>
    </source>
</evidence>
<feature type="transmembrane region" description="Helical" evidence="1">
    <location>
        <begin position="20"/>
        <end position="40"/>
    </location>
</feature>
<dbReference type="AlphaFoldDB" id="A0A178LJH4"/>